<feature type="transmembrane region" description="Helical" evidence="1">
    <location>
        <begin position="73"/>
        <end position="94"/>
    </location>
</feature>
<gene>
    <name evidence="3" type="ORF">GCM10010411_37280</name>
</gene>
<name>A0ABP6C375_9ACTN</name>
<dbReference type="Gene3D" id="2.60.40.10">
    <property type="entry name" value="Immunoglobulins"/>
    <property type="match status" value="1"/>
</dbReference>
<dbReference type="Proteomes" id="UP001501509">
    <property type="component" value="Unassembled WGS sequence"/>
</dbReference>
<proteinExistence type="predicted"/>
<accession>A0ABP6C375</accession>
<evidence type="ECO:0000313" key="3">
    <source>
        <dbReference type="EMBL" id="GAA2600130.1"/>
    </source>
</evidence>
<reference evidence="4" key="1">
    <citation type="journal article" date="2019" name="Int. J. Syst. Evol. Microbiol.">
        <title>The Global Catalogue of Microorganisms (GCM) 10K type strain sequencing project: providing services to taxonomists for standard genome sequencing and annotation.</title>
        <authorList>
            <consortium name="The Broad Institute Genomics Platform"/>
            <consortium name="The Broad Institute Genome Sequencing Center for Infectious Disease"/>
            <person name="Wu L."/>
            <person name="Ma J."/>
        </authorList>
    </citation>
    <scope>NUCLEOTIDE SEQUENCE [LARGE SCALE GENOMIC DNA]</scope>
    <source>
        <strain evidence="4">JCM 6833</strain>
    </source>
</reference>
<feature type="transmembrane region" description="Helical" evidence="1">
    <location>
        <begin position="20"/>
        <end position="41"/>
    </location>
</feature>
<keyword evidence="1" id="KW-1133">Transmembrane helix</keyword>
<dbReference type="InterPro" id="IPR002909">
    <property type="entry name" value="IPT_dom"/>
</dbReference>
<organism evidence="3 4">
    <name type="scientific">Actinomadura fulvescens</name>
    <dbReference type="NCBI Taxonomy" id="46160"/>
    <lineage>
        <taxon>Bacteria</taxon>
        <taxon>Bacillati</taxon>
        <taxon>Actinomycetota</taxon>
        <taxon>Actinomycetes</taxon>
        <taxon>Streptosporangiales</taxon>
        <taxon>Thermomonosporaceae</taxon>
        <taxon>Actinomadura</taxon>
    </lineage>
</organism>
<dbReference type="Pfam" id="PF01833">
    <property type="entry name" value="TIG"/>
    <property type="match status" value="1"/>
</dbReference>
<dbReference type="EMBL" id="BAAATD010000004">
    <property type="protein sequence ID" value="GAA2600130.1"/>
    <property type="molecule type" value="Genomic_DNA"/>
</dbReference>
<evidence type="ECO:0000256" key="1">
    <source>
        <dbReference type="SAM" id="Phobius"/>
    </source>
</evidence>
<keyword evidence="1" id="KW-0812">Transmembrane</keyword>
<keyword evidence="1" id="KW-0472">Membrane</keyword>
<evidence type="ECO:0000313" key="4">
    <source>
        <dbReference type="Proteomes" id="UP001501509"/>
    </source>
</evidence>
<dbReference type="InterPro" id="IPR013783">
    <property type="entry name" value="Ig-like_fold"/>
</dbReference>
<protein>
    <recommendedName>
        <fullName evidence="2">IPT/TIG domain-containing protein</fullName>
    </recommendedName>
</protein>
<sequence>MALGQESPVGTQFARTRDIVVVAVLMLLLAAALVVVLIQAWPPGATRVGQEPPAHKAVRLFGWSPRVSRETSLFVIVLAAGAIGGTVHALRSLYWYVGNRTLKRSWLMMYLFLPFIGAAFGLIVYLVLRGGLTSPAGGSAEINPYGITAIAALVGLFSQETAEKLRAVFATLFAPAQAGRDQALPPQVRSIEPAAGPVGGMVTLHGVGLGAATTVRFGTADAAATDVSDELVRVTVPPGAASGRPVVVTPAGSAVSPMEFTVE</sequence>
<comment type="caution">
    <text evidence="3">The sequence shown here is derived from an EMBL/GenBank/DDBJ whole genome shotgun (WGS) entry which is preliminary data.</text>
</comment>
<keyword evidence="4" id="KW-1185">Reference proteome</keyword>
<feature type="domain" description="IPT/TIG" evidence="2">
    <location>
        <begin position="186"/>
        <end position="261"/>
    </location>
</feature>
<dbReference type="SUPFAM" id="SSF81296">
    <property type="entry name" value="E set domains"/>
    <property type="match status" value="1"/>
</dbReference>
<dbReference type="InterPro" id="IPR014756">
    <property type="entry name" value="Ig_E-set"/>
</dbReference>
<evidence type="ECO:0000259" key="2">
    <source>
        <dbReference type="Pfam" id="PF01833"/>
    </source>
</evidence>
<feature type="transmembrane region" description="Helical" evidence="1">
    <location>
        <begin position="106"/>
        <end position="128"/>
    </location>
</feature>